<organism evidence="1 2">
    <name type="scientific">Gossypium arboreum</name>
    <name type="common">Tree cotton</name>
    <name type="synonym">Gossypium nanking</name>
    <dbReference type="NCBI Taxonomy" id="29729"/>
    <lineage>
        <taxon>Eukaryota</taxon>
        <taxon>Viridiplantae</taxon>
        <taxon>Streptophyta</taxon>
        <taxon>Embryophyta</taxon>
        <taxon>Tracheophyta</taxon>
        <taxon>Spermatophyta</taxon>
        <taxon>Magnoliopsida</taxon>
        <taxon>eudicotyledons</taxon>
        <taxon>Gunneridae</taxon>
        <taxon>Pentapetalae</taxon>
        <taxon>rosids</taxon>
        <taxon>malvids</taxon>
        <taxon>Malvales</taxon>
        <taxon>Malvaceae</taxon>
        <taxon>Malvoideae</taxon>
        <taxon>Gossypium</taxon>
    </lineage>
</organism>
<dbReference type="EMBL" id="KN402194">
    <property type="protein sequence ID" value="KHG14742.1"/>
    <property type="molecule type" value="Genomic_DNA"/>
</dbReference>
<protein>
    <submittedName>
        <fullName evidence="1">Myosin heavy chain kinase C</fullName>
    </submittedName>
</protein>
<proteinExistence type="predicted"/>
<evidence type="ECO:0000313" key="2">
    <source>
        <dbReference type="Proteomes" id="UP000032142"/>
    </source>
</evidence>
<reference evidence="2" key="1">
    <citation type="submission" date="2014-09" db="EMBL/GenBank/DDBJ databases">
        <authorList>
            <person name="Mudge J."/>
            <person name="Ramaraj T."/>
            <person name="Lindquist I.E."/>
            <person name="Bharti A.K."/>
            <person name="Sundararajan A."/>
            <person name="Cameron C.T."/>
            <person name="Woodward J.E."/>
            <person name="May G.D."/>
            <person name="Brubaker C."/>
            <person name="Broadhvest J."/>
            <person name="Wilkins T.A."/>
        </authorList>
    </citation>
    <scope>NUCLEOTIDE SEQUENCE</scope>
    <source>
        <strain evidence="2">cv. AKA8401</strain>
    </source>
</reference>
<dbReference type="GO" id="GO:0016301">
    <property type="term" value="F:kinase activity"/>
    <property type="evidence" value="ECO:0007669"/>
    <property type="project" value="UniProtKB-KW"/>
</dbReference>
<evidence type="ECO:0000313" key="1">
    <source>
        <dbReference type="EMBL" id="KHG14742.1"/>
    </source>
</evidence>
<keyword evidence="2" id="KW-1185">Reference proteome</keyword>
<sequence length="117" mass="13032">MERGIEYNRSVAKDNKGRIDGKITQINVRSGDWINTSSHTIQLNLVAFATWTKNAQIFTHGLAHGCVAWPCDPSQRVTRVWTRAGIRPCASHQMPTRPKARACLLAVRATWPGHTAV</sequence>
<gene>
    <name evidence="1" type="ORF">F383_19376</name>
</gene>
<name>A0A0B0NQ22_GOSAR</name>
<dbReference type="AlphaFoldDB" id="A0A0B0NQ22"/>
<accession>A0A0B0NQ22</accession>
<dbReference type="Proteomes" id="UP000032142">
    <property type="component" value="Unassembled WGS sequence"/>
</dbReference>
<keyword evidence="1" id="KW-0418">Kinase</keyword>
<keyword evidence="1" id="KW-0808">Transferase</keyword>